<comment type="caution">
    <text evidence="1">The sequence shown here is derived from an EMBL/GenBank/DDBJ whole genome shotgun (WGS) entry which is preliminary data.</text>
</comment>
<evidence type="ECO:0000313" key="1">
    <source>
        <dbReference type="EMBL" id="PIW19015.1"/>
    </source>
</evidence>
<dbReference type="Proteomes" id="UP000231019">
    <property type="component" value="Unassembled WGS sequence"/>
</dbReference>
<name>A0A2M7GA48_9BACT</name>
<organism evidence="1 2">
    <name type="scientific">bacterium (Candidatus Blackallbacteria) CG17_big_fil_post_rev_8_21_14_2_50_48_46</name>
    <dbReference type="NCBI Taxonomy" id="2014261"/>
    <lineage>
        <taxon>Bacteria</taxon>
        <taxon>Candidatus Blackallbacteria</taxon>
    </lineage>
</organism>
<protein>
    <submittedName>
        <fullName evidence="1">Uncharacterized protein</fullName>
    </submittedName>
</protein>
<gene>
    <name evidence="1" type="ORF">COW36_02585</name>
</gene>
<dbReference type="EMBL" id="PFFQ01000006">
    <property type="protein sequence ID" value="PIW19015.1"/>
    <property type="molecule type" value="Genomic_DNA"/>
</dbReference>
<evidence type="ECO:0000313" key="2">
    <source>
        <dbReference type="Proteomes" id="UP000231019"/>
    </source>
</evidence>
<accession>A0A2M7GA48</accession>
<proteinExistence type="predicted"/>
<dbReference type="AlphaFoldDB" id="A0A2M7GA48"/>
<reference evidence="1 2" key="1">
    <citation type="submission" date="2017-09" db="EMBL/GenBank/DDBJ databases">
        <title>Depth-based differentiation of microbial function through sediment-hosted aquifers and enrichment of novel symbionts in the deep terrestrial subsurface.</title>
        <authorList>
            <person name="Probst A.J."/>
            <person name="Ladd B."/>
            <person name="Jarett J.K."/>
            <person name="Geller-Mcgrath D.E."/>
            <person name="Sieber C.M."/>
            <person name="Emerson J.B."/>
            <person name="Anantharaman K."/>
            <person name="Thomas B.C."/>
            <person name="Malmstrom R."/>
            <person name="Stieglmeier M."/>
            <person name="Klingl A."/>
            <person name="Woyke T."/>
            <person name="Ryan C.M."/>
            <person name="Banfield J.F."/>
        </authorList>
    </citation>
    <scope>NUCLEOTIDE SEQUENCE [LARGE SCALE GENOMIC DNA]</scope>
    <source>
        <strain evidence="1">CG17_big_fil_post_rev_8_21_14_2_50_48_46</strain>
    </source>
</reference>
<sequence length="85" mass="9416">MSPILASASDAIPYLNTFAQGNHPDHLCDAMIDIFSNRPDMATVLIPTYARYLTAQEFQRLSARFPALTNLFTGYQQTLGALQAH</sequence>